<feature type="region of interest" description="Disordered" evidence="1">
    <location>
        <begin position="65"/>
        <end position="113"/>
    </location>
</feature>
<gene>
    <name evidence="2" type="ORF">HMPREF0731_2253</name>
</gene>
<evidence type="ECO:0000313" key="2">
    <source>
        <dbReference type="EMBL" id="EFH11508.1"/>
    </source>
</evidence>
<keyword evidence="3" id="KW-1185">Reference proteome</keyword>
<reference evidence="2 3" key="1">
    <citation type="submission" date="2010-04" db="EMBL/GenBank/DDBJ databases">
        <authorList>
            <person name="Qin X."/>
            <person name="Bachman B."/>
            <person name="Battles P."/>
            <person name="Bell A."/>
            <person name="Bess C."/>
            <person name="Bickham C."/>
            <person name="Chaboub L."/>
            <person name="Chen D."/>
            <person name="Coyle M."/>
            <person name="Deiros D.R."/>
            <person name="Dinh H."/>
            <person name="Forbes L."/>
            <person name="Fowler G."/>
            <person name="Francisco L."/>
            <person name="Fu Q."/>
            <person name="Gubbala S."/>
            <person name="Hale W."/>
            <person name="Han Y."/>
            <person name="Hemphill L."/>
            <person name="Highlander S.K."/>
            <person name="Hirani K."/>
            <person name="Hogues M."/>
            <person name="Jackson L."/>
            <person name="Jakkamsetti A."/>
            <person name="Javaid M."/>
            <person name="Jiang H."/>
            <person name="Korchina V."/>
            <person name="Kovar C."/>
            <person name="Lara F."/>
            <person name="Lee S."/>
            <person name="Mata R."/>
            <person name="Mathew T."/>
            <person name="Moen C."/>
            <person name="Morales K."/>
            <person name="Munidasa M."/>
            <person name="Nazareth L."/>
            <person name="Ngo R."/>
            <person name="Nguyen L."/>
            <person name="Okwuonu G."/>
            <person name="Ongeri F."/>
            <person name="Patil S."/>
            <person name="Petrosino J."/>
            <person name="Pham C."/>
            <person name="Pham P."/>
            <person name="Pu L.-L."/>
            <person name="Puazo M."/>
            <person name="Raj R."/>
            <person name="Reid J."/>
            <person name="Rouhana J."/>
            <person name="Saada N."/>
            <person name="Shang Y."/>
            <person name="Simmons D."/>
            <person name="Thornton R."/>
            <person name="Warren J."/>
            <person name="Weissenberger G."/>
            <person name="Zhang J."/>
            <person name="Zhang L."/>
            <person name="Zhou C."/>
            <person name="Zhu D."/>
            <person name="Muzny D."/>
            <person name="Worley K."/>
            <person name="Gibbs R."/>
        </authorList>
    </citation>
    <scope>NUCLEOTIDE SEQUENCE [LARGE SCALE GENOMIC DNA]</scope>
    <source>
        <strain evidence="2 3">ATCC 49957</strain>
    </source>
</reference>
<name>D5RME2_9PROT</name>
<comment type="caution">
    <text evidence="2">The sequence shown here is derived from an EMBL/GenBank/DDBJ whole genome shotgun (WGS) entry which is preliminary data.</text>
</comment>
<dbReference type="AlphaFoldDB" id="D5RME2"/>
<organism evidence="2 3">
    <name type="scientific">Pseudoroseomonas cervicalis ATCC 49957</name>
    <dbReference type="NCBI Taxonomy" id="525371"/>
    <lineage>
        <taxon>Bacteria</taxon>
        <taxon>Pseudomonadati</taxon>
        <taxon>Pseudomonadota</taxon>
        <taxon>Alphaproteobacteria</taxon>
        <taxon>Acetobacterales</taxon>
        <taxon>Roseomonadaceae</taxon>
        <taxon>Roseomonas</taxon>
    </lineage>
</organism>
<dbReference type="RefSeq" id="WP_007004670.1">
    <property type="nucleotide sequence ID" value="NZ_GG770779.1"/>
</dbReference>
<proteinExistence type="predicted"/>
<dbReference type="EMBL" id="ADVL01000361">
    <property type="protein sequence ID" value="EFH11508.1"/>
    <property type="molecule type" value="Genomic_DNA"/>
</dbReference>
<evidence type="ECO:0000313" key="3">
    <source>
        <dbReference type="Proteomes" id="UP000005324"/>
    </source>
</evidence>
<sequence>MSISILAGLAVGVLQRVSAQQLNITSATPNRPEERKAEEGASAATAAPVLGGQARLAEGSLSGLLQLQEGAESTTPAGSALRAPPPPAGETDATALDAPALGSPDSAEAALRQQRQEALAAALSAYGGSGRAASSGLLA</sequence>
<accession>D5RME2</accession>
<feature type="region of interest" description="Disordered" evidence="1">
    <location>
        <begin position="20"/>
        <end position="45"/>
    </location>
</feature>
<feature type="compositionally biased region" description="Polar residues" evidence="1">
    <location>
        <begin position="20"/>
        <end position="29"/>
    </location>
</feature>
<dbReference type="Proteomes" id="UP000005324">
    <property type="component" value="Unassembled WGS sequence"/>
</dbReference>
<dbReference type="HOGENOM" id="CLU_1843605_0_0_5"/>
<evidence type="ECO:0000256" key="1">
    <source>
        <dbReference type="SAM" id="MobiDB-lite"/>
    </source>
</evidence>
<protein>
    <submittedName>
        <fullName evidence="2">Uncharacterized protein</fullName>
    </submittedName>
</protein>